<gene>
    <name evidence="1" type="ORF">BVIRIDIS_16150</name>
</gene>
<name>A0A0P0ISA3_BLAVI</name>
<reference evidence="2" key="1">
    <citation type="journal article" date="2016" name="Genome Announc.">
        <title>Revised genome sequence of the purple photosynthetic bacterium Blastochloris viridis.</title>
        <authorList>
            <person name="Liu L.N."/>
            <person name="Faulkner M."/>
            <person name="Liu X."/>
            <person name="Huang F."/>
            <person name="Darby A.C."/>
            <person name="Hall N."/>
        </authorList>
    </citation>
    <scope>NUCLEOTIDE SEQUENCE [LARGE SCALE GENOMIC DNA]</scope>
    <source>
        <strain evidence="2">ATCC 19567 / DSM 133 / F</strain>
    </source>
</reference>
<dbReference type="OrthoDB" id="7961084at2"/>
<sequence length="162" mass="17111">MGSTARRAGGRLGCAAVVVLGGLAAGCANLGEGELHGPGGPAVPPPFPQDMLIGNWGIASYRQEKDRKRTEVQARAQCKLPYTITKGPTDGIMMHVADDPQLHELKLKGAPGGKAFIGFEGPPGDPQDREVLSFSDGVITMRFVDPDAFARYGIFVFVRCSG</sequence>
<evidence type="ECO:0000313" key="1">
    <source>
        <dbReference type="EMBL" id="CUU42602.1"/>
    </source>
</evidence>
<dbReference type="AlphaFoldDB" id="A0A0P0ISA3"/>
<organism evidence="1 2">
    <name type="scientific">Blastochloris viridis</name>
    <name type="common">Rhodopseudomonas viridis</name>
    <dbReference type="NCBI Taxonomy" id="1079"/>
    <lineage>
        <taxon>Bacteria</taxon>
        <taxon>Pseudomonadati</taxon>
        <taxon>Pseudomonadota</taxon>
        <taxon>Alphaproteobacteria</taxon>
        <taxon>Hyphomicrobiales</taxon>
        <taxon>Blastochloridaceae</taxon>
        <taxon>Blastochloris</taxon>
    </lineage>
</organism>
<dbReference type="PROSITE" id="PS51257">
    <property type="entry name" value="PROKAR_LIPOPROTEIN"/>
    <property type="match status" value="1"/>
</dbReference>
<accession>A0A0P0ISA3</accession>
<evidence type="ECO:0008006" key="3">
    <source>
        <dbReference type="Google" id="ProtNLM"/>
    </source>
</evidence>
<protein>
    <recommendedName>
        <fullName evidence="3">Lipoprotein</fullName>
    </recommendedName>
</protein>
<dbReference type="KEGG" id="bvr:BVIR_2170"/>
<keyword evidence="2" id="KW-1185">Reference proteome</keyword>
<evidence type="ECO:0000313" key="2">
    <source>
        <dbReference type="Proteomes" id="UP000065734"/>
    </source>
</evidence>
<dbReference type="RefSeq" id="WP_082416991.1">
    <property type="nucleotide sequence ID" value="NZ_AP014854.2"/>
</dbReference>
<dbReference type="EMBL" id="LN907867">
    <property type="protein sequence ID" value="CUU42602.1"/>
    <property type="molecule type" value="Genomic_DNA"/>
</dbReference>
<dbReference type="Proteomes" id="UP000065734">
    <property type="component" value="Chromosome I"/>
</dbReference>
<dbReference type="STRING" id="1079.BVIR_2170"/>
<proteinExistence type="predicted"/>